<feature type="compositionally biased region" description="Basic and acidic residues" evidence="5">
    <location>
        <begin position="153"/>
        <end position="166"/>
    </location>
</feature>
<dbReference type="Gene3D" id="2.40.50.140">
    <property type="entry name" value="Nucleic acid-binding proteins"/>
    <property type="match status" value="1"/>
</dbReference>
<dbReference type="Pfam" id="PF01957">
    <property type="entry name" value="NfeD"/>
    <property type="match status" value="1"/>
</dbReference>
<dbReference type="Pfam" id="PF24961">
    <property type="entry name" value="NfeD_membrane"/>
    <property type="match status" value="1"/>
</dbReference>
<keyword evidence="4 6" id="KW-0472">Membrane</keyword>
<evidence type="ECO:0000313" key="11">
    <source>
        <dbReference type="EMBL" id="RJP18982.1"/>
    </source>
</evidence>
<dbReference type="InterPro" id="IPR029045">
    <property type="entry name" value="ClpP/crotonase-like_dom_sf"/>
</dbReference>
<dbReference type="PANTHER" id="PTHR33507">
    <property type="entry name" value="INNER MEMBRANE PROTEIN YBBJ"/>
    <property type="match status" value="1"/>
</dbReference>
<feature type="domain" description="NfeD1b N-terminal" evidence="10">
    <location>
        <begin position="27"/>
        <end position="136"/>
    </location>
</feature>
<evidence type="ECO:0000313" key="12">
    <source>
        <dbReference type="Proteomes" id="UP000265882"/>
    </source>
</evidence>
<dbReference type="SUPFAM" id="SSF141322">
    <property type="entry name" value="NfeD domain-like"/>
    <property type="match status" value="1"/>
</dbReference>
<evidence type="ECO:0000256" key="3">
    <source>
        <dbReference type="ARBA" id="ARBA00022989"/>
    </source>
</evidence>
<accession>A0A3A4NII9</accession>
<feature type="domain" description="NfeD-like C-terminal" evidence="8">
    <location>
        <begin position="422"/>
        <end position="475"/>
    </location>
</feature>
<evidence type="ECO:0000256" key="4">
    <source>
        <dbReference type="ARBA" id="ARBA00023136"/>
    </source>
</evidence>
<dbReference type="InterPro" id="IPR002810">
    <property type="entry name" value="NfeD-like_C"/>
</dbReference>
<evidence type="ECO:0000256" key="2">
    <source>
        <dbReference type="ARBA" id="ARBA00022692"/>
    </source>
</evidence>
<feature type="transmembrane region" description="Helical" evidence="6">
    <location>
        <begin position="285"/>
        <end position="304"/>
    </location>
</feature>
<organism evidence="11 12">
    <name type="scientific">Abyssobacteria bacterium (strain SURF_5)</name>
    <dbReference type="NCBI Taxonomy" id="2093360"/>
    <lineage>
        <taxon>Bacteria</taxon>
        <taxon>Pseudomonadati</taxon>
        <taxon>Candidatus Hydrogenedentota</taxon>
        <taxon>Candidatus Abyssobacteria</taxon>
    </lineage>
</organism>
<feature type="domain" description="NfeD integral membrane" evidence="9">
    <location>
        <begin position="289"/>
        <end position="406"/>
    </location>
</feature>
<comment type="subcellular location">
    <subcellularLocation>
        <location evidence="1">Membrane</location>
        <topology evidence="1">Multi-pass membrane protein</topology>
    </subcellularLocation>
</comment>
<dbReference type="PANTHER" id="PTHR33507:SF4">
    <property type="entry name" value="NODULATION COMPETITIVENESS PROTEIN NFED"/>
    <property type="match status" value="1"/>
</dbReference>
<feature type="chain" id="PRO_5017356826" evidence="7">
    <location>
        <begin position="23"/>
        <end position="479"/>
    </location>
</feature>
<dbReference type="EMBL" id="QZKU01000094">
    <property type="protein sequence ID" value="RJP18982.1"/>
    <property type="molecule type" value="Genomic_DNA"/>
</dbReference>
<dbReference type="SUPFAM" id="SSF52096">
    <property type="entry name" value="ClpP/crotonase"/>
    <property type="match status" value="1"/>
</dbReference>
<comment type="caution">
    <text evidence="11">The sequence shown here is derived from an EMBL/GenBank/DDBJ whole genome shotgun (WGS) entry which is preliminary data.</text>
</comment>
<evidence type="ECO:0000259" key="10">
    <source>
        <dbReference type="Pfam" id="PF25145"/>
    </source>
</evidence>
<feature type="transmembrane region" description="Helical" evidence="6">
    <location>
        <begin position="334"/>
        <end position="351"/>
    </location>
</feature>
<protein>
    <submittedName>
        <fullName evidence="11">Nodulation protein NfeD</fullName>
    </submittedName>
</protein>
<feature type="region of interest" description="Disordered" evidence="5">
    <location>
        <begin position="153"/>
        <end position="188"/>
    </location>
</feature>
<evidence type="ECO:0000256" key="7">
    <source>
        <dbReference type="SAM" id="SignalP"/>
    </source>
</evidence>
<proteinExistence type="predicted"/>
<evidence type="ECO:0000256" key="5">
    <source>
        <dbReference type="SAM" id="MobiDB-lite"/>
    </source>
</evidence>
<dbReference type="GO" id="GO:0016020">
    <property type="term" value="C:membrane"/>
    <property type="evidence" value="ECO:0007669"/>
    <property type="project" value="UniProtKB-SubCell"/>
</dbReference>
<dbReference type="InterPro" id="IPR056738">
    <property type="entry name" value="NfeD1b_N"/>
</dbReference>
<reference evidence="11 12" key="1">
    <citation type="journal article" date="2017" name="ISME J.">
        <title>Energy and carbon metabolisms in a deep terrestrial subsurface fluid microbial community.</title>
        <authorList>
            <person name="Momper L."/>
            <person name="Jungbluth S.P."/>
            <person name="Lee M.D."/>
            <person name="Amend J.P."/>
        </authorList>
    </citation>
    <scope>NUCLEOTIDE SEQUENCE [LARGE SCALE GENOMIC DNA]</scope>
    <source>
        <strain evidence="11">SURF_5</strain>
    </source>
</reference>
<evidence type="ECO:0000259" key="8">
    <source>
        <dbReference type="Pfam" id="PF01957"/>
    </source>
</evidence>
<feature type="signal peptide" evidence="7">
    <location>
        <begin position="1"/>
        <end position="22"/>
    </location>
</feature>
<evidence type="ECO:0000256" key="6">
    <source>
        <dbReference type="SAM" id="Phobius"/>
    </source>
</evidence>
<keyword evidence="3 6" id="KW-1133">Transmembrane helix</keyword>
<dbReference type="InterPro" id="IPR012340">
    <property type="entry name" value="NA-bd_OB-fold"/>
</dbReference>
<dbReference type="AlphaFoldDB" id="A0A3A4NII9"/>
<evidence type="ECO:0000259" key="9">
    <source>
        <dbReference type="Pfam" id="PF24961"/>
    </source>
</evidence>
<keyword evidence="7" id="KW-0732">Signal</keyword>
<dbReference type="Pfam" id="PF25145">
    <property type="entry name" value="NfeD1b_N"/>
    <property type="match status" value="1"/>
</dbReference>
<feature type="transmembrane region" description="Helical" evidence="6">
    <location>
        <begin position="311"/>
        <end position="328"/>
    </location>
</feature>
<dbReference type="CDD" id="cd07020">
    <property type="entry name" value="Clp_protease_NfeD_1"/>
    <property type="match status" value="1"/>
</dbReference>
<dbReference type="InterPro" id="IPR056739">
    <property type="entry name" value="NfeD_membrane"/>
</dbReference>
<dbReference type="InterPro" id="IPR052165">
    <property type="entry name" value="Membrane_assoc_protease"/>
</dbReference>
<gene>
    <name evidence="11" type="ORF">C4520_13605</name>
</gene>
<feature type="transmembrane region" description="Helical" evidence="6">
    <location>
        <begin position="358"/>
        <end position="377"/>
    </location>
</feature>
<dbReference type="Proteomes" id="UP000265882">
    <property type="component" value="Unassembled WGS sequence"/>
</dbReference>
<sequence length="479" mass="51510">MRQALFLLLLSALSLVMPSAAAGDNTVLVITIDEDIISPVVAEYISRAIARAEEEGAECLVIQLDTPGGLVASTRRIVKAELNAEVPVVVYVAPSGARAGSAGVFITLAANIAAMAPSTNIGAAHPVEIGGGEDGESWRKALEELQQKLKELEKRQEGPSEEKPDDQQAGDQPQREEADEVEPTGTVMGDKVLRDTVAWMRAIARTRDRNEEWAVKAVTQSVSVTETEALAENVIDYISKDIETLLSEIDGVEVTTAAGARVLQTKEAEIRYVNMTTRQRVLNAISNPNVAYILMMLGFFGLLFEVTHPGVGFPGIAGAICLILAFYSFQALPINYAGFLLILLAMVLFIAEVKVTSYGLLTIGGLICMTLGSLMLIDSSYEFLRISLAVILPMVLTTAAIFIFLVTLVIRVHARKSVVGREGLIGEVGIAETDIATAGKIFVHGEIWNARSSRPISKGNKVRVVELDGMTATVESIDQ</sequence>
<evidence type="ECO:0000256" key="1">
    <source>
        <dbReference type="ARBA" id="ARBA00004141"/>
    </source>
</evidence>
<name>A0A3A4NII9_ABYX5</name>
<keyword evidence="2 6" id="KW-0812">Transmembrane</keyword>
<feature type="transmembrane region" description="Helical" evidence="6">
    <location>
        <begin position="383"/>
        <end position="410"/>
    </location>
</feature>
<dbReference type="Gene3D" id="3.90.226.10">
    <property type="entry name" value="2-enoyl-CoA Hydratase, Chain A, domain 1"/>
    <property type="match status" value="1"/>
</dbReference>